<organism evidence="8 9">
    <name type="scientific">Paludibacterium purpuratum</name>
    <dbReference type="NCBI Taxonomy" id="1144873"/>
    <lineage>
        <taxon>Bacteria</taxon>
        <taxon>Pseudomonadati</taxon>
        <taxon>Pseudomonadota</taxon>
        <taxon>Betaproteobacteria</taxon>
        <taxon>Neisseriales</taxon>
        <taxon>Chromobacteriaceae</taxon>
        <taxon>Paludibacterium</taxon>
    </lineage>
</organism>
<dbReference type="InterPro" id="IPR004776">
    <property type="entry name" value="Mem_transp_PIN-like"/>
</dbReference>
<feature type="transmembrane region" description="Helical" evidence="7">
    <location>
        <begin position="199"/>
        <end position="219"/>
    </location>
</feature>
<dbReference type="GO" id="GO:0016020">
    <property type="term" value="C:membrane"/>
    <property type="evidence" value="ECO:0007669"/>
    <property type="project" value="UniProtKB-SubCell"/>
</dbReference>
<dbReference type="PANTHER" id="PTHR36838">
    <property type="entry name" value="AUXIN EFFLUX CARRIER FAMILY PROTEIN"/>
    <property type="match status" value="1"/>
</dbReference>
<evidence type="ECO:0000256" key="5">
    <source>
        <dbReference type="ARBA" id="ARBA00022989"/>
    </source>
</evidence>
<keyword evidence="6 7" id="KW-0472">Membrane</keyword>
<evidence type="ECO:0000256" key="2">
    <source>
        <dbReference type="ARBA" id="ARBA00022448"/>
    </source>
</evidence>
<reference evidence="8 9" key="1">
    <citation type="submission" date="2019-03" db="EMBL/GenBank/DDBJ databases">
        <title>Genomic Encyclopedia of Type Strains, Phase III (KMG-III): the genomes of soil and plant-associated and newly described type strains.</title>
        <authorList>
            <person name="Whitman W."/>
        </authorList>
    </citation>
    <scope>NUCLEOTIDE SEQUENCE [LARGE SCALE GENOMIC DNA]</scope>
    <source>
        <strain evidence="8 9">CECT 8976</strain>
    </source>
</reference>
<dbReference type="GO" id="GO:0055085">
    <property type="term" value="P:transmembrane transport"/>
    <property type="evidence" value="ECO:0007669"/>
    <property type="project" value="InterPro"/>
</dbReference>
<evidence type="ECO:0000256" key="6">
    <source>
        <dbReference type="ARBA" id="ARBA00023136"/>
    </source>
</evidence>
<feature type="transmembrane region" description="Helical" evidence="7">
    <location>
        <begin position="231"/>
        <end position="252"/>
    </location>
</feature>
<evidence type="ECO:0000256" key="4">
    <source>
        <dbReference type="ARBA" id="ARBA00022692"/>
    </source>
</evidence>
<feature type="transmembrane region" description="Helical" evidence="7">
    <location>
        <begin position="69"/>
        <end position="91"/>
    </location>
</feature>
<keyword evidence="9" id="KW-1185">Reference proteome</keyword>
<name>A0A4R7B8K9_9NEIS</name>
<protein>
    <recommendedName>
        <fullName evidence="10">Transporter</fullName>
    </recommendedName>
</protein>
<dbReference type="RefSeq" id="WP_133679636.1">
    <property type="nucleotide sequence ID" value="NZ_SNZP01000005.1"/>
</dbReference>
<evidence type="ECO:0000256" key="3">
    <source>
        <dbReference type="ARBA" id="ARBA00022475"/>
    </source>
</evidence>
<evidence type="ECO:0000313" key="8">
    <source>
        <dbReference type="EMBL" id="TDR80222.1"/>
    </source>
</evidence>
<keyword evidence="3" id="KW-1003">Cell membrane</keyword>
<dbReference type="Proteomes" id="UP000295611">
    <property type="component" value="Unassembled WGS sequence"/>
</dbReference>
<keyword evidence="5 7" id="KW-1133">Transmembrane helix</keyword>
<evidence type="ECO:0000313" key="9">
    <source>
        <dbReference type="Proteomes" id="UP000295611"/>
    </source>
</evidence>
<keyword evidence="4 7" id="KW-0812">Transmembrane</keyword>
<dbReference type="EMBL" id="SNZP01000005">
    <property type="protein sequence ID" value="TDR80222.1"/>
    <property type="molecule type" value="Genomic_DNA"/>
</dbReference>
<feature type="transmembrane region" description="Helical" evidence="7">
    <location>
        <begin position="39"/>
        <end position="57"/>
    </location>
</feature>
<dbReference type="OrthoDB" id="109606at2"/>
<feature type="transmembrane region" description="Helical" evidence="7">
    <location>
        <begin position="6"/>
        <end position="27"/>
    </location>
</feature>
<feature type="transmembrane region" description="Helical" evidence="7">
    <location>
        <begin position="129"/>
        <end position="151"/>
    </location>
</feature>
<proteinExistence type="predicted"/>
<feature type="transmembrane region" description="Helical" evidence="7">
    <location>
        <begin position="103"/>
        <end position="123"/>
    </location>
</feature>
<feature type="transmembrane region" description="Helical" evidence="7">
    <location>
        <begin position="258"/>
        <end position="276"/>
    </location>
</feature>
<dbReference type="AlphaFoldDB" id="A0A4R7B8K9"/>
<evidence type="ECO:0000256" key="1">
    <source>
        <dbReference type="ARBA" id="ARBA00004141"/>
    </source>
</evidence>
<feature type="transmembrane region" description="Helical" evidence="7">
    <location>
        <begin position="163"/>
        <end position="187"/>
    </location>
</feature>
<gene>
    <name evidence="8" type="ORF">DFP86_10577</name>
</gene>
<evidence type="ECO:0008006" key="10">
    <source>
        <dbReference type="Google" id="ProtNLM"/>
    </source>
</evidence>
<accession>A0A4R7B8K9</accession>
<comment type="caution">
    <text evidence="8">The sequence shown here is derived from an EMBL/GenBank/DDBJ whole genome shotgun (WGS) entry which is preliminary data.</text>
</comment>
<feature type="transmembrane region" description="Helical" evidence="7">
    <location>
        <begin position="288"/>
        <end position="307"/>
    </location>
</feature>
<evidence type="ECO:0000256" key="7">
    <source>
        <dbReference type="SAM" id="Phobius"/>
    </source>
</evidence>
<sequence length="309" mass="33488">MFASLNQIFLSLIPVTFVIVLGWLAGYKKIIDNKHSSSLATYVMNFSFPCGLFLLTAGSKPAQLFNGSFVLAFWLGLMGMYAISFLIYKFLLGRQSHESAQGAFVCSFPDMAFMGIPIFTALLGKEAVLSVAIGNICTSLIMIPVVTWFMNARGAEQESLGKLLWKVVSKPLVFAPVLGILFSLAGFPLPEMLKRSLTLISSATSGVSLFALGLIMSSFTIKFTRLVGINILLKNIVHPALMMGLILLFGLSGTFAKQAFLLTAMPTATMTTMFALKYDTLQMESTSTAILGTILSFLTLTVCMMLVGV</sequence>
<dbReference type="Pfam" id="PF03547">
    <property type="entry name" value="Mem_trans"/>
    <property type="match status" value="1"/>
</dbReference>
<dbReference type="PANTHER" id="PTHR36838:SF1">
    <property type="entry name" value="SLR1864 PROTEIN"/>
    <property type="match status" value="1"/>
</dbReference>
<comment type="subcellular location">
    <subcellularLocation>
        <location evidence="1">Membrane</location>
        <topology evidence="1">Multi-pass membrane protein</topology>
    </subcellularLocation>
</comment>
<keyword evidence="2" id="KW-0813">Transport</keyword>